<organism evidence="2 3">
    <name type="scientific">Plenodomus tracheiphilus IPT5</name>
    <dbReference type="NCBI Taxonomy" id="1408161"/>
    <lineage>
        <taxon>Eukaryota</taxon>
        <taxon>Fungi</taxon>
        <taxon>Dikarya</taxon>
        <taxon>Ascomycota</taxon>
        <taxon>Pezizomycotina</taxon>
        <taxon>Dothideomycetes</taxon>
        <taxon>Pleosporomycetidae</taxon>
        <taxon>Pleosporales</taxon>
        <taxon>Pleosporineae</taxon>
        <taxon>Leptosphaeriaceae</taxon>
        <taxon>Plenodomus</taxon>
    </lineage>
</organism>
<dbReference type="SMART" id="SM00317">
    <property type="entry name" value="SET"/>
    <property type="match status" value="1"/>
</dbReference>
<dbReference type="PANTHER" id="PTHR47332">
    <property type="entry name" value="SET DOMAIN-CONTAINING PROTEIN 5"/>
    <property type="match status" value="1"/>
</dbReference>
<keyword evidence="3" id="KW-1185">Reference proteome</keyword>
<dbReference type="Proteomes" id="UP000799423">
    <property type="component" value="Unassembled WGS sequence"/>
</dbReference>
<dbReference type="InterPro" id="IPR046341">
    <property type="entry name" value="SET_dom_sf"/>
</dbReference>
<accession>A0A6A7AW44</accession>
<dbReference type="Pfam" id="PF00856">
    <property type="entry name" value="SET"/>
    <property type="match status" value="1"/>
</dbReference>
<dbReference type="CDD" id="cd20071">
    <property type="entry name" value="SET_SMYD"/>
    <property type="match status" value="1"/>
</dbReference>
<evidence type="ECO:0000259" key="1">
    <source>
        <dbReference type="PROSITE" id="PS50280"/>
    </source>
</evidence>
<evidence type="ECO:0000313" key="2">
    <source>
        <dbReference type="EMBL" id="KAF2847500.1"/>
    </source>
</evidence>
<feature type="domain" description="SET" evidence="1">
    <location>
        <begin position="111"/>
        <end position="255"/>
    </location>
</feature>
<dbReference type="SUPFAM" id="SSF82199">
    <property type="entry name" value="SET domain"/>
    <property type="match status" value="1"/>
</dbReference>
<gene>
    <name evidence="2" type="ORF">T440DRAFT_403390</name>
</gene>
<dbReference type="EMBL" id="MU006325">
    <property type="protein sequence ID" value="KAF2847500.1"/>
    <property type="molecule type" value="Genomic_DNA"/>
</dbReference>
<dbReference type="InterPro" id="IPR001214">
    <property type="entry name" value="SET_dom"/>
</dbReference>
<dbReference type="AlphaFoldDB" id="A0A6A7AW44"/>
<dbReference type="Gene3D" id="2.170.270.10">
    <property type="entry name" value="SET domain"/>
    <property type="match status" value="1"/>
</dbReference>
<dbReference type="PANTHER" id="PTHR47332:SF6">
    <property type="entry name" value="SET DOMAIN-CONTAINING PROTEIN"/>
    <property type="match status" value="1"/>
</dbReference>
<dbReference type="PROSITE" id="PS50280">
    <property type="entry name" value="SET"/>
    <property type="match status" value="1"/>
</dbReference>
<evidence type="ECO:0000313" key="3">
    <source>
        <dbReference type="Proteomes" id="UP000799423"/>
    </source>
</evidence>
<dbReference type="InterPro" id="IPR053185">
    <property type="entry name" value="SET_domain_protein"/>
</dbReference>
<protein>
    <submittedName>
        <fullName evidence="2">SET domain-containing protein</fullName>
    </submittedName>
</protein>
<name>A0A6A7AW44_9PLEO</name>
<proteinExistence type="predicted"/>
<dbReference type="OrthoDB" id="1028014at2759"/>
<sequence>MLHDGECRPSVYEASEDPLVTFQSNISFTLRTLEDSRALASQIKDFPWTFWPECFSNENITEPYCVFTDQTFASGRGIFIVGEKDLTYSMLEKPAFQNPSTLSQMNHYSNPPFTQHDFPGKGRGLIANKTLHRGDQIFASTPILISDLDAYDLSTPDRLALLHHGLATLPPSSQILFWQLMGHTDDDPIDDRINTNNFEVTINGISHSALFPEIAMMNHDCRPNAAYFWDEESMTQYVHAIRTIQPGEEITITYIDNEKNRAARLRKLKWNWGFECGCSACTAHPALTRESDARLLQIEGLGRVLDDWTVGSSATPEVAELLVSLVVQERLDASLATAYKHAAEVYNSFGMRWEAIRYARLSAEFSMLDKGFGDVDVGQMRKMAVSPELSWSWKKRVGGKAGCGCGGGHTHS</sequence>
<reference evidence="2" key="1">
    <citation type="submission" date="2020-01" db="EMBL/GenBank/DDBJ databases">
        <authorList>
            <consortium name="DOE Joint Genome Institute"/>
            <person name="Haridas S."/>
            <person name="Albert R."/>
            <person name="Binder M."/>
            <person name="Bloem J."/>
            <person name="Labutti K."/>
            <person name="Salamov A."/>
            <person name="Andreopoulos B."/>
            <person name="Baker S.E."/>
            <person name="Barry K."/>
            <person name="Bills G."/>
            <person name="Bluhm B.H."/>
            <person name="Cannon C."/>
            <person name="Castanera R."/>
            <person name="Culley D.E."/>
            <person name="Daum C."/>
            <person name="Ezra D."/>
            <person name="Gonzalez J.B."/>
            <person name="Henrissat B."/>
            <person name="Kuo A."/>
            <person name="Liang C."/>
            <person name="Lipzen A."/>
            <person name="Lutzoni F."/>
            <person name="Magnuson J."/>
            <person name="Mondo S."/>
            <person name="Nolan M."/>
            <person name="Ohm R."/>
            <person name="Pangilinan J."/>
            <person name="Park H.-J."/>
            <person name="Ramirez L."/>
            <person name="Alfaro M."/>
            <person name="Sun H."/>
            <person name="Tritt A."/>
            <person name="Yoshinaga Y."/>
            <person name="Zwiers L.-H."/>
            <person name="Turgeon B.G."/>
            <person name="Goodwin S.B."/>
            <person name="Spatafora J.W."/>
            <person name="Crous P.W."/>
            <person name="Grigoriev I.V."/>
        </authorList>
    </citation>
    <scope>NUCLEOTIDE SEQUENCE</scope>
    <source>
        <strain evidence="2">IPT5</strain>
    </source>
</reference>